<organism evidence="1 2">
    <name type="scientific">Candidatus Woesebacteria bacterium GW2011_GWD1_38_10</name>
    <dbReference type="NCBI Taxonomy" id="1618592"/>
    <lineage>
        <taxon>Bacteria</taxon>
        <taxon>Candidatus Woeseibacteriota</taxon>
    </lineage>
</organism>
<protein>
    <submittedName>
        <fullName evidence="1">Uncharacterized protein</fullName>
    </submittedName>
</protein>
<reference evidence="1 2" key="1">
    <citation type="journal article" date="2015" name="Nature">
        <title>rRNA introns, odd ribosomes, and small enigmatic genomes across a large radiation of phyla.</title>
        <authorList>
            <person name="Brown C.T."/>
            <person name="Hug L.A."/>
            <person name="Thomas B.C."/>
            <person name="Sharon I."/>
            <person name="Castelle C.J."/>
            <person name="Singh A."/>
            <person name="Wilkins M.J."/>
            <person name="Williams K.H."/>
            <person name="Banfield J.F."/>
        </authorList>
    </citation>
    <scope>NUCLEOTIDE SEQUENCE [LARGE SCALE GENOMIC DNA]</scope>
</reference>
<accession>A0A0G0HV49</accession>
<dbReference type="Proteomes" id="UP000034366">
    <property type="component" value="Unassembled WGS sequence"/>
</dbReference>
<comment type="caution">
    <text evidence="1">The sequence shown here is derived from an EMBL/GenBank/DDBJ whole genome shotgun (WGS) entry which is preliminary data.</text>
</comment>
<evidence type="ECO:0000313" key="2">
    <source>
        <dbReference type="Proteomes" id="UP000034366"/>
    </source>
</evidence>
<gene>
    <name evidence="1" type="ORF">US67_C0061G0003</name>
</gene>
<sequence length="60" mass="7057">MEIILTNNQLKLKQYFEPLYKRSLSCAEVKEISENIRGFLLALYTIQKEGGHDKTERIQN</sequence>
<dbReference type="EMBL" id="LBTW01000061">
    <property type="protein sequence ID" value="KKQ47043.1"/>
    <property type="molecule type" value="Genomic_DNA"/>
</dbReference>
<name>A0A0G0HV49_9BACT</name>
<evidence type="ECO:0000313" key="1">
    <source>
        <dbReference type="EMBL" id="KKQ47043.1"/>
    </source>
</evidence>
<dbReference type="AlphaFoldDB" id="A0A0G0HV49"/>
<proteinExistence type="predicted"/>